<dbReference type="PANTHER" id="PTHR11741">
    <property type="entry name" value="ELONGATION FACTOR TS"/>
    <property type="match status" value="1"/>
</dbReference>
<comment type="function">
    <text evidence="6 7">Associates with the EF-Tu.GDP complex and induces the exchange of GDP to GTP. It remains bound to the aminoacyl-tRNA.EF-Tu.GTP complex up to the GTP hydrolysis stage on the ribosome.</text>
</comment>
<dbReference type="CDD" id="cd14275">
    <property type="entry name" value="UBA_EF-Ts"/>
    <property type="match status" value="1"/>
</dbReference>
<evidence type="ECO:0000313" key="10">
    <source>
        <dbReference type="EMBL" id="GAJ46063.1"/>
    </source>
</evidence>
<evidence type="ECO:0000259" key="9">
    <source>
        <dbReference type="Pfam" id="PF00889"/>
    </source>
</evidence>
<comment type="caution">
    <text evidence="10">The sequence shown here is derived from an EMBL/GenBank/DDBJ whole genome shotgun (WGS) entry which is preliminary data.</text>
</comment>
<dbReference type="OrthoDB" id="9808348at2"/>
<dbReference type="NCBIfam" id="TIGR00116">
    <property type="entry name" value="tsf"/>
    <property type="match status" value="1"/>
</dbReference>
<dbReference type="InterPro" id="IPR001816">
    <property type="entry name" value="Transl_elong_EFTs/EF1B"/>
</dbReference>
<dbReference type="Gene3D" id="1.10.286.20">
    <property type="match status" value="1"/>
</dbReference>
<dbReference type="FunFam" id="1.10.286.20:FF:000001">
    <property type="entry name" value="Elongation factor Ts"/>
    <property type="match status" value="1"/>
</dbReference>
<keyword evidence="3 6" id="KW-0963">Cytoplasm</keyword>
<sequence length="287" mass="31713">MSTNINTVKQLRAETGAGVSDCHKALEACKGDIEEAKLWLRKEGIAKAVKKQDRKTAKGLITSYAKGGFGALLELNCETDFVARNERFQEFVTALLKDVADHQVASLEAFLAHEALNVQERILEQSGVLGEHIRCSRLGVLETNPGVVCSYVHWESCPNMGPIGALVALDSELPEEILKPLGEGIAMHVVASSPLYKSVDDVPKEDIAREESIYRDQLKDSNKPAPIIEKMISGRVKSFLEETVLEEQKFVKDLSRSVKVQIQELEKEHGKSIRISSFLRFVLGADA</sequence>
<evidence type="ECO:0000256" key="7">
    <source>
        <dbReference type="RuleBase" id="RU000642"/>
    </source>
</evidence>
<evidence type="ECO:0000256" key="4">
    <source>
        <dbReference type="ARBA" id="ARBA00022768"/>
    </source>
</evidence>
<dbReference type="Proteomes" id="UP000024842">
    <property type="component" value="Unassembled WGS sequence"/>
</dbReference>
<evidence type="ECO:0000256" key="8">
    <source>
        <dbReference type="RuleBase" id="RU000643"/>
    </source>
</evidence>
<protein>
    <recommendedName>
        <fullName evidence="2 6">Elongation factor Ts</fullName>
        <shortName evidence="6">EF-Ts</shortName>
    </recommendedName>
</protein>
<evidence type="ECO:0000256" key="3">
    <source>
        <dbReference type="ARBA" id="ARBA00022490"/>
    </source>
</evidence>
<dbReference type="RefSeq" id="WP_006289653.1">
    <property type="nucleotide sequence ID" value="NZ_BAUP01000059.1"/>
</dbReference>
<dbReference type="SUPFAM" id="SSF46934">
    <property type="entry name" value="UBA-like"/>
    <property type="match status" value="1"/>
</dbReference>
<dbReference type="EMBL" id="BAUP01000059">
    <property type="protein sequence ID" value="GAJ46063.1"/>
    <property type="molecule type" value="Genomic_DNA"/>
</dbReference>
<evidence type="ECO:0000256" key="1">
    <source>
        <dbReference type="ARBA" id="ARBA00005532"/>
    </source>
</evidence>
<keyword evidence="4 6" id="KW-0251">Elongation factor</keyword>
<evidence type="ECO:0000256" key="5">
    <source>
        <dbReference type="ARBA" id="ARBA00022917"/>
    </source>
</evidence>
<dbReference type="FunFam" id="1.10.8.10:FF:000001">
    <property type="entry name" value="Elongation factor Ts"/>
    <property type="match status" value="1"/>
</dbReference>
<dbReference type="InterPro" id="IPR036402">
    <property type="entry name" value="EF-Ts_dimer_sf"/>
</dbReference>
<dbReference type="STRING" id="1427503.HE1_00384"/>
<dbReference type="HAMAP" id="MF_00050">
    <property type="entry name" value="EF_Ts"/>
    <property type="match status" value="1"/>
</dbReference>
<evidence type="ECO:0000256" key="2">
    <source>
        <dbReference type="ARBA" id="ARBA00016956"/>
    </source>
</evidence>
<keyword evidence="11" id="KW-1185">Reference proteome</keyword>
<evidence type="ECO:0000256" key="6">
    <source>
        <dbReference type="HAMAP-Rule" id="MF_00050"/>
    </source>
</evidence>
<dbReference type="AlphaFoldDB" id="A0A023DXF5"/>
<feature type="region of interest" description="Involved in Mg(2+) ion dislocation from EF-Tu" evidence="6">
    <location>
        <begin position="79"/>
        <end position="82"/>
    </location>
</feature>
<dbReference type="GO" id="GO:0003746">
    <property type="term" value="F:translation elongation factor activity"/>
    <property type="evidence" value="ECO:0007669"/>
    <property type="project" value="UniProtKB-UniRule"/>
</dbReference>
<dbReference type="InterPro" id="IPR009060">
    <property type="entry name" value="UBA-like_sf"/>
</dbReference>
<evidence type="ECO:0000313" key="11">
    <source>
        <dbReference type="Proteomes" id="UP000024842"/>
    </source>
</evidence>
<dbReference type="SUPFAM" id="SSF54713">
    <property type="entry name" value="Elongation factor Ts (EF-Ts), dimerisation domain"/>
    <property type="match status" value="2"/>
</dbReference>
<dbReference type="PANTHER" id="PTHR11741:SF0">
    <property type="entry name" value="ELONGATION FACTOR TS, MITOCHONDRIAL"/>
    <property type="match status" value="1"/>
</dbReference>
<keyword evidence="5 6" id="KW-0648">Protein biosynthesis</keyword>
<dbReference type="InterPro" id="IPR018101">
    <property type="entry name" value="Transl_elong_Ts_CS"/>
</dbReference>
<dbReference type="Gene3D" id="3.30.479.20">
    <property type="entry name" value="Elongation factor Ts, dimerisation domain"/>
    <property type="match status" value="2"/>
</dbReference>
<dbReference type="PROSITE" id="PS01127">
    <property type="entry name" value="EF_TS_2"/>
    <property type="match status" value="1"/>
</dbReference>
<dbReference type="GO" id="GO:0005737">
    <property type="term" value="C:cytoplasm"/>
    <property type="evidence" value="ECO:0007669"/>
    <property type="project" value="UniProtKB-SubCell"/>
</dbReference>
<dbReference type="Gene3D" id="1.10.8.10">
    <property type="entry name" value="DNA helicase RuvA subunit, C-terminal domain"/>
    <property type="match status" value="1"/>
</dbReference>
<gene>
    <name evidence="6" type="primary">tsf</name>
    <name evidence="10" type="ORF">HE1_00384</name>
</gene>
<dbReference type="Pfam" id="PF00889">
    <property type="entry name" value="EF_TS"/>
    <property type="match status" value="1"/>
</dbReference>
<comment type="subcellular location">
    <subcellularLocation>
        <location evidence="6 8">Cytoplasm</location>
    </subcellularLocation>
</comment>
<accession>A0A023DXF5</accession>
<proteinExistence type="inferred from homology"/>
<organism evidence="10 11">
    <name type="scientific">Holospora elegans E1</name>
    <dbReference type="NCBI Taxonomy" id="1427503"/>
    <lineage>
        <taxon>Bacteria</taxon>
        <taxon>Pseudomonadati</taxon>
        <taxon>Pseudomonadota</taxon>
        <taxon>Alphaproteobacteria</taxon>
        <taxon>Holosporales</taxon>
        <taxon>Holosporaceae</taxon>
        <taxon>Holospora</taxon>
    </lineage>
</organism>
<reference evidence="10 11" key="1">
    <citation type="journal article" date="2014" name="FEMS Microbiol. Lett.">
        <title>Draft genome sequences of three Holospora species (Holospora obtusa, Holospora undulata, and Holospora elegans), endonuclear symbiotic bacteria of the ciliate Paramecium caudatum.</title>
        <authorList>
            <person name="Dohra H."/>
            <person name="Tanaka K."/>
            <person name="Suzuki T."/>
            <person name="Fujishima M."/>
            <person name="Suzuki H."/>
        </authorList>
    </citation>
    <scope>NUCLEOTIDE SEQUENCE [LARGE SCALE GENOMIC DNA]</scope>
    <source>
        <strain evidence="10 11">E1</strain>
    </source>
</reference>
<feature type="domain" description="Translation elongation factor EFTs/EF1B dimerisation" evidence="9">
    <location>
        <begin position="70"/>
        <end position="284"/>
    </location>
</feature>
<dbReference type="InterPro" id="IPR014039">
    <property type="entry name" value="Transl_elong_EFTs/EF1B_dimer"/>
</dbReference>
<name>A0A023DXF5_9PROT</name>
<comment type="similarity">
    <text evidence="1 6 7">Belongs to the EF-Ts family.</text>
</comment>